<dbReference type="AlphaFoldDB" id="A0A8J5RQ63"/>
<feature type="region of interest" description="Disordered" evidence="1">
    <location>
        <begin position="173"/>
        <end position="235"/>
    </location>
</feature>
<dbReference type="OrthoDB" id="690068at2759"/>
<feature type="compositionally biased region" description="Low complexity" evidence="1">
    <location>
        <begin position="173"/>
        <end position="191"/>
    </location>
</feature>
<proteinExistence type="predicted"/>
<sequence>MGVYAAVQAADRSEEAGHEKSSRGARCRCFLIISLQMQLAWSPPAQMSDGNEFAELLWENGQTVVHGRRKHHQPAFQPFGFGGGSSSRSQERYTSGGFSAMGMAATVHDFAPGFGVTHDNGDDDAVPWISYPIIDDDDGDAPAALASTDYCSDFFSELQAAAAAASSAPPIDLASLPPSNHNAASNNRSAPVATTCREPSKERHGGLSVLTTRGDPQPQLAAAKPPRLTAVPARA</sequence>
<accession>A0A8J5RQ63</accession>
<reference evidence="2" key="1">
    <citation type="journal article" date="2021" name="bioRxiv">
        <title>Whole Genome Assembly and Annotation of Northern Wild Rice, Zizania palustris L., Supports a Whole Genome Duplication in the Zizania Genus.</title>
        <authorList>
            <person name="Haas M."/>
            <person name="Kono T."/>
            <person name="Macchietto M."/>
            <person name="Millas R."/>
            <person name="McGilp L."/>
            <person name="Shao M."/>
            <person name="Duquette J."/>
            <person name="Hirsch C.N."/>
            <person name="Kimball J."/>
        </authorList>
    </citation>
    <scope>NUCLEOTIDE SEQUENCE</scope>
    <source>
        <tissue evidence="2">Fresh leaf tissue</tissue>
    </source>
</reference>
<dbReference type="PANTHER" id="PTHR46807:SF1">
    <property type="entry name" value="TRANSCRIPTION FACTOR PIF3"/>
    <property type="match status" value="1"/>
</dbReference>
<evidence type="ECO:0000256" key="1">
    <source>
        <dbReference type="SAM" id="MobiDB-lite"/>
    </source>
</evidence>
<evidence type="ECO:0000313" key="2">
    <source>
        <dbReference type="EMBL" id="KAG8051952.1"/>
    </source>
</evidence>
<organism evidence="2 3">
    <name type="scientific">Zizania palustris</name>
    <name type="common">Northern wild rice</name>
    <dbReference type="NCBI Taxonomy" id="103762"/>
    <lineage>
        <taxon>Eukaryota</taxon>
        <taxon>Viridiplantae</taxon>
        <taxon>Streptophyta</taxon>
        <taxon>Embryophyta</taxon>
        <taxon>Tracheophyta</taxon>
        <taxon>Spermatophyta</taxon>
        <taxon>Magnoliopsida</taxon>
        <taxon>Liliopsida</taxon>
        <taxon>Poales</taxon>
        <taxon>Poaceae</taxon>
        <taxon>BOP clade</taxon>
        <taxon>Oryzoideae</taxon>
        <taxon>Oryzeae</taxon>
        <taxon>Zizaniinae</taxon>
        <taxon>Zizania</taxon>
    </lineage>
</organism>
<dbReference type="Proteomes" id="UP000729402">
    <property type="component" value="Unassembled WGS sequence"/>
</dbReference>
<protein>
    <submittedName>
        <fullName evidence="2">Uncharacterized protein</fullName>
    </submittedName>
</protein>
<reference evidence="2" key="2">
    <citation type="submission" date="2021-02" db="EMBL/GenBank/DDBJ databases">
        <authorList>
            <person name="Kimball J.A."/>
            <person name="Haas M.W."/>
            <person name="Macchietto M."/>
            <person name="Kono T."/>
            <person name="Duquette J."/>
            <person name="Shao M."/>
        </authorList>
    </citation>
    <scope>NUCLEOTIDE SEQUENCE</scope>
    <source>
        <tissue evidence="2">Fresh leaf tissue</tissue>
    </source>
</reference>
<evidence type="ECO:0000313" key="3">
    <source>
        <dbReference type="Proteomes" id="UP000729402"/>
    </source>
</evidence>
<name>A0A8J5RQ63_ZIZPA</name>
<gene>
    <name evidence="2" type="ORF">GUJ93_ZPchr0001g32051</name>
</gene>
<keyword evidence="3" id="KW-1185">Reference proteome</keyword>
<dbReference type="GO" id="GO:0003700">
    <property type="term" value="F:DNA-binding transcription factor activity"/>
    <property type="evidence" value="ECO:0007669"/>
    <property type="project" value="InterPro"/>
</dbReference>
<dbReference type="EMBL" id="JAAALK010000288">
    <property type="protein sequence ID" value="KAG8051952.1"/>
    <property type="molecule type" value="Genomic_DNA"/>
</dbReference>
<dbReference type="InterPro" id="IPR044273">
    <property type="entry name" value="PIF3-like"/>
</dbReference>
<comment type="caution">
    <text evidence="2">The sequence shown here is derived from an EMBL/GenBank/DDBJ whole genome shotgun (WGS) entry which is preliminary data.</text>
</comment>
<dbReference type="PANTHER" id="PTHR46807">
    <property type="entry name" value="TRANSCRIPTION FACTOR PIF3"/>
    <property type="match status" value="1"/>
</dbReference>
<feature type="region of interest" description="Disordered" evidence="1">
    <location>
        <begin position="75"/>
        <end position="94"/>
    </location>
</feature>